<evidence type="ECO:0000313" key="16">
    <source>
        <dbReference type="EnsemblProtists" id="EKX36555"/>
    </source>
</evidence>
<dbReference type="RefSeq" id="XP_005823535.1">
    <property type="nucleotide sequence ID" value="XM_005823478.1"/>
</dbReference>
<evidence type="ECO:0000256" key="4">
    <source>
        <dbReference type="ARBA" id="ARBA00022528"/>
    </source>
</evidence>
<evidence type="ECO:0000256" key="11">
    <source>
        <dbReference type="ARBA" id="ARBA00023307"/>
    </source>
</evidence>
<protein>
    <submittedName>
        <fullName evidence="15">Phycoerythrin alpha subunit</fullName>
    </submittedName>
</protein>
<dbReference type="GeneID" id="17293238"/>
<dbReference type="Pfam" id="PF02972">
    <property type="entry name" value="Phycoerythr_ab"/>
    <property type="match status" value="1"/>
</dbReference>
<dbReference type="KEGG" id="gtt:GUITHDRAFT_89956"/>
<accession>L1IL79</accession>
<name>L1IL79_GUITC</name>
<reference evidence="17" key="2">
    <citation type="submission" date="2012-11" db="EMBL/GenBank/DDBJ databases">
        <authorList>
            <person name="Kuo A."/>
            <person name="Curtis B.A."/>
            <person name="Tanifuji G."/>
            <person name="Burki F."/>
            <person name="Gruber A."/>
            <person name="Irimia M."/>
            <person name="Maruyama S."/>
            <person name="Arias M.C."/>
            <person name="Ball S.G."/>
            <person name="Gile G.H."/>
            <person name="Hirakawa Y."/>
            <person name="Hopkins J.F."/>
            <person name="Rensing S.A."/>
            <person name="Schmutz J."/>
            <person name="Symeonidi A."/>
            <person name="Elias M."/>
            <person name="Eveleigh R.J."/>
            <person name="Herman E.K."/>
            <person name="Klute M.J."/>
            <person name="Nakayama T."/>
            <person name="Obornik M."/>
            <person name="Reyes-Prieto A."/>
            <person name="Armbrust E.V."/>
            <person name="Aves S.J."/>
            <person name="Beiko R.G."/>
            <person name="Coutinho P."/>
            <person name="Dacks J.B."/>
            <person name="Durnford D.G."/>
            <person name="Fast N.M."/>
            <person name="Green B.R."/>
            <person name="Grisdale C."/>
            <person name="Hempe F."/>
            <person name="Henrissat B."/>
            <person name="Hoppner M.P."/>
            <person name="Ishida K.-I."/>
            <person name="Kim E."/>
            <person name="Koreny L."/>
            <person name="Kroth P.G."/>
            <person name="Liu Y."/>
            <person name="Malik S.-B."/>
            <person name="Maier U.G."/>
            <person name="McRose D."/>
            <person name="Mock T."/>
            <person name="Neilson J.A."/>
            <person name="Onodera N.T."/>
            <person name="Poole A.M."/>
            <person name="Pritham E.J."/>
            <person name="Richards T.A."/>
            <person name="Rocap G."/>
            <person name="Roy S.W."/>
            <person name="Sarai C."/>
            <person name="Schaack S."/>
            <person name="Shirato S."/>
            <person name="Slamovits C.H."/>
            <person name="Spencer D.F."/>
            <person name="Suzuki S."/>
            <person name="Worden A.Z."/>
            <person name="Zauner S."/>
            <person name="Barry K."/>
            <person name="Bell C."/>
            <person name="Bharti A.K."/>
            <person name="Crow J.A."/>
            <person name="Grimwood J."/>
            <person name="Kramer R."/>
            <person name="Lindquist E."/>
            <person name="Lucas S."/>
            <person name="Salamov A."/>
            <person name="McFadden G.I."/>
            <person name="Lane C.E."/>
            <person name="Keeling P.J."/>
            <person name="Gray M.W."/>
            <person name="Grigoriev I.V."/>
            <person name="Archibald J.M."/>
        </authorList>
    </citation>
    <scope>NUCLEOTIDE SEQUENCE</scope>
    <source>
        <strain evidence="17">CCMP2712</strain>
    </source>
</reference>
<evidence type="ECO:0000256" key="2">
    <source>
        <dbReference type="ARBA" id="ARBA00010039"/>
    </source>
</evidence>
<keyword evidence="6" id="KW-0934">Plastid</keyword>
<evidence type="ECO:0000256" key="13">
    <source>
        <dbReference type="SAM" id="SignalP"/>
    </source>
</evidence>
<keyword evidence="17" id="KW-1185">Reference proteome</keyword>
<dbReference type="GO" id="GO:0030089">
    <property type="term" value="C:phycobilisome"/>
    <property type="evidence" value="ECO:0007669"/>
    <property type="project" value="InterPro"/>
</dbReference>
<evidence type="ECO:0000313" key="15">
    <source>
        <dbReference type="EMBL" id="EKX36555.1"/>
    </source>
</evidence>
<dbReference type="PaxDb" id="55529-EKX36555"/>
<dbReference type="InterPro" id="IPR004228">
    <property type="entry name" value="Phycoerythr_a"/>
</dbReference>
<evidence type="ECO:0000256" key="10">
    <source>
        <dbReference type="ARBA" id="ARBA00023136"/>
    </source>
</evidence>
<dbReference type="AlphaFoldDB" id="L1IL79"/>
<evidence type="ECO:0000256" key="12">
    <source>
        <dbReference type="ARBA" id="ARBA00033724"/>
    </source>
</evidence>
<keyword evidence="4" id="KW-0150">Chloroplast</keyword>
<dbReference type="InterPro" id="IPR037011">
    <property type="entry name" value="Phycoerythr-like_a_sf"/>
</dbReference>
<dbReference type="SUPFAM" id="SSF56568">
    <property type="entry name" value="Non-globular alpha+beta subunits of globular proteins"/>
    <property type="match status" value="1"/>
</dbReference>
<dbReference type="Proteomes" id="UP000011087">
    <property type="component" value="Unassembled WGS sequence"/>
</dbReference>
<dbReference type="GO" id="GO:0009535">
    <property type="term" value="C:chloroplast thylakoid membrane"/>
    <property type="evidence" value="ECO:0007669"/>
    <property type="project" value="UniProtKB-SubCell"/>
</dbReference>
<evidence type="ECO:0000256" key="5">
    <source>
        <dbReference type="ARBA" id="ARBA00022531"/>
    </source>
</evidence>
<evidence type="ECO:0000259" key="14">
    <source>
        <dbReference type="Pfam" id="PF02972"/>
    </source>
</evidence>
<feature type="domain" description="Phycoerythrin alpha chain" evidence="14">
    <location>
        <begin position="66"/>
        <end position="121"/>
    </location>
</feature>
<organism evidence="15">
    <name type="scientific">Guillardia theta (strain CCMP2712)</name>
    <name type="common">Cryptophyte</name>
    <dbReference type="NCBI Taxonomy" id="905079"/>
    <lineage>
        <taxon>Eukaryota</taxon>
        <taxon>Cryptophyceae</taxon>
        <taxon>Pyrenomonadales</taxon>
        <taxon>Geminigeraceae</taxon>
        <taxon>Guillardia</taxon>
    </lineage>
</organism>
<keyword evidence="8" id="KW-0157">Chromophore</keyword>
<evidence type="ECO:0000256" key="6">
    <source>
        <dbReference type="ARBA" id="ARBA00022640"/>
    </source>
</evidence>
<dbReference type="EMBL" id="JH993072">
    <property type="protein sequence ID" value="EKX36555.1"/>
    <property type="molecule type" value="Genomic_DNA"/>
</dbReference>
<keyword evidence="10" id="KW-0472">Membrane</keyword>
<feature type="signal peptide" evidence="13">
    <location>
        <begin position="1"/>
        <end position="16"/>
    </location>
</feature>
<keyword evidence="5" id="KW-0602">Photosynthesis</keyword>
<reference evidence="16" key="3">
    <citation type="submission" date="2016-03" db="UniProtKB">
        <authorList>
            <consortium name="EnsemblProtists"/>
        </authorList>
    </citation>
    <scope>IDENTIFICATION</scope>
</reference>
<keyword evidence="7" id="KW-0249">Electron transport</keyword>
<dbReference type="EnsemblProtists" id="EKX36555">
    <property type="protein sequence ID" value="EKX36555"/>
    <property type="gene ID" value="GUITHDRAFT_89956"/>
</dbReference>
<evidence type="ECO:0000256" key="1">
    <source>
        <dbReference type="ARBA" id="ARBA00004622"/>
    </source>
</evidence>
<keyword evidence="9" id="KW-0793">Thylakoid</keyword>
<comment type="function">
    <text evidence="12">Light-harvesting photosynthetic tetrapyrrole chromophore-protein from the phycobiliprotein complex.</text>
</comment>
<evidence type="ECO:0000256" key="8">
    <source>
        <dbReference type="ARBA" id="ARBA00022991"/>
    </source>
</evidence>
<dbReference type="InterPro" id="IPR011070">
    <property type="entry name" value="Globular_prot_asu/bsu"/>
</dbReference>
<comment type="similarity">
    <text evidence="2">Belongs to the phycoerythrin family.</text>
</comment>
<dbReference type="GO" id="GO:0015979">
    <property type="term" value="P:photosynthesis"/>
    <property type="evidence" value="ECO:0007669"/>
    <property type="project" value="UniProtKB-KW"/>
</dbReference>
<evidence type="ECO:0000313" key="17">
    <source>
        <dbReference type="Proteomes" id="UP000011087"/>
    </source>
</evidence>
<keyword evidence="3" id="KW-0813">Transport</keyword>
<dbReference type="HOGENOM" id="CLU_132344_0_0_1"/>
<keyword evidence="13" id="KW-0732">Signal</keyword>
<comment type="subcellular location">
    <subcellularLocation>
        <location evidence="1">Plastid</location>
        <location evidence="1">Chloroplast thylakoid membrane</location>
        <topology evidence="1">Peripheral membrane protein</topology>
        <orientation evidence="1">Lumenal side</orientation>
    </subcellularLocation>
</comment>
<proteinExistence type="inferred from homology"/>
<gene>
    <name evidence="15" type="primary">CPEA18</name>
    <name evidence="15" type="ORF">GUITHDRAFT_89956</name>
</gene>
<sequence>MLRAAATVACIASAAAFSTPALSGLRMSMDRRDVIKAGSAAAAVAPFVGAKAAGAASKTMPADGYAPVITVFDHRGCTRAPKEYNGPKSNDMEDGMLVKVESIKCKVTESYAASLLQEQLGYINDKA</sequence>
<evidence type="ECO:0000256" key="3">
    <source>
        <dbReference type="ARBA" id="ARBA00022448"/>
    </source>
</evidence>
<keyword evidence="11" id="KW-0089">Bile pigment</keyword>
<evidence type="ECO:0000256" key="9">
    <source>
        <dbReference type="ARBA" id="ARBA00023078"/>
    </source>
</evidence>
<reference evidence="15 17" key="1">
    <citation type="journal article" date="2012" name="Nature">
        <title>Algal genomes reveal evolutionary mosaicism and the fate of nucleomorphs.</title>
        <authorList>
            <consortium name="DOE Joint Genome Institute"/>
            <person name="Curtis B.A."/>
            <person name="Tanifuji G."/>
            <person name="Burki F."/>
            <person name="Gruber A."/>
            <person name="Irimia M."/>
            <person name="Maruyama S."/>
            <person name="Arias M.C."/>
            <person name="Ball S.G."/>
            <person name="Gile G.H."/>
            <person name="Hirakawa Y."/>
            <person name="Hopkins J.F."/>
            <person name="Kuo A."/>
            <person name="Rensing S.A."/>
            <person name="Schmutz J."/>
            <person name="Symeonidi A."/>
            <person name="Elias M."/>
            <person name="Eveleigh R.J."/>
            <person name="Herman E.K."/>
            <person name="Klute M.J."/>
            <person name="Nakayama T."/>
            <person name="Obornik M."/>
            <person name="Reyes-Prieto A."/>
            <person name="Armbrust E.V."/>
            <person name="Aves S.J."/>
            <person name="Beiko R.G."/>
            <person name="Coutinho P."/>
            <person name="Dacks J.B."/>
            <person name="Durnford D.G."/>
            <person name="Fast N.M."/>
            <person name="Green B.R."/>
            <person name="Grisdale C.J."/>
            <person name="Hempel F."/>
            <person name="Henrissat B."/>
            <person name="Hoppner M.P."/>
            <person name="Ishida K."/>
            <person name="Kim E."/>
            <person name="Koreny L."/>
            <person name="Kroth P.G."/>
            <person name="Liu Y."/>
            <person name="Malik S.B."/>
            <person name="Maier U.G."/>
            <person name="McRose D."/>
            <person name="Mock T."/>
            <person name="Neilson J.A."/>
            <person name="Onodera N.T."/>
            <person name="Poole A.M."/>
            <person name="Pritham E.J."/>
            <person name="Richards T.A."/>
            <person name="Rocap G."/>
            <person name="Roy S.W."/>
            <person name="Sarai C."/>
            <person name="Schaack S."/>
            <person name="Shirato S."/>
            <person name="Slamovits C.H."/>
            <person name="Spencer D.F."/>
            <person name="Suzuki S."/>
            <person name="Worden A.Z."/>
            <person name="Zauner S."/>
            <person name="Barry K."/>
            <person name="Bell C."/>
            <person name="Bharti A.K."/>
            <person name="Crow J.A."/>
            <person name="Grimwood J."/>
            <person name="Kramer R."/>
            <person name="Lindquist E."/>
            <person name="Lucas S."/>
            <person name="Salamov A."/>
            <person name="McFadden G.I."/>
            <person name="Lane C.E."/>
            <person name="Keeling P.J."/>
            <person name="Gray M.W."/>
            <person name="Grigoriev I.V."/>
            <person name="Archibald J.M."/>
        </authorList>
    </citation>
    <scope>NUCLEOTIDE SEQUENCE</scope>
    <source>
        <strain evidence="15 17">CCMP2712</strain>
    </source>
</reference>
<dbReference type="Gene3D" id="3.90.510.10">
    <property type="entry name" value="Phycoerythrin alpha chain"/>
    <property type="match status" value="1"/>
</dbReference>
<evidence type="ECO:0000256" key="7">
    <source>
        <dbReference type="ARBA" id="ARBA00022982"/>
    </source>
</evidence>
<feature type="chain" id="PRO_5008770142" evidence="13">
    <location>
        <begin position="17"/>
        <end position="127"/>
    </location>
</feature>